<protein>
    <submittedName>
        <fullName evidence="2">Uncharacterized protein LOC142180359</fullName>
    </submittedName>
</protein>
<gene>
    <name evidence="2" type="primary">LOC142180359</name>
</gene>
<accession>A0AC58UG39</accession>
<proteinExistence type="predicted"/>
<name>A0AC58UG39_TOBAC</name>
<organism evidence="1 2">
    <name type="scientific">Nicotiana tabacum</name>
    <name type="common">Common tobacco</name>
    <dbReference type="NCBI Taxonomy" id="4097"/>
    <lineage>
        <taxon>Eukaryota</taxon>
        <taxon>Viridiplantae</taxon>
        <taxon>Streptophyta</taxon>
        <taxon>Embryophyta</taxon>
        <taxon>Tracheophyta</taxon>
        <taxon>Spermatophyta</taxon>
        <taxon>Magnoliopsida</taxon>
        <taxon>eudicotyledons</taxon>
        <taxon>Gunneridae</taxon>
        <taxon>Pentapetalae</taxon>
        <taxon>asterids</taxon>
        <taxon>lamiids</taxon>
        <taxon>Solanales</taxon>
        <taxon>Solanaceae</taxon>
        <taxon>Nicotianoideae</taxon>
        <taxon>Nicotianeae</taxon>
        <taxon>Nicotiana</taxon>
    </lineage>
</organism>
<evidence type="ECO:0000313" key="2">
    <source>
        <dbReference type="RefSeq" id="XP_075108458.1"/>
    </source>
</evidence>
<keyword evidence="1" id="KW-1185">Reference proteome</keyword>
<evidence type="ECO:0000313" key="1">
    <source>
        <dbReference type="Proteomes" id="UP000790787"/>
    </source>
</evidence>
<reference evidence="1" key="1">
    <citation type="journal article" date="2014" name="Nat. Commun.">
        <title>The tobacco genome sequence and its comparison with those of tomato and potato.</title>
        <authorList>
            <person name="Sierro N."/>
            <person name="Battey J.N."/>
            <person name="Ouadi S."/>
            <person name="Bakaher N."/>
            <person name="Bovet L."/>
            <person name="Willig A."/>
            <person name="Goepfert S."/>
            <person name="Peitsch M.C."/>
            <person name="Ivanov N.V."/>
        </authorList>
    </citation>
    <scope>NUCLEOTIDE SEQUENCE [LARGE SCALE GENOMIC DNA]</scope>
</reference>
<dbReference type="RefSeq" id="XP_075108458.1">
    <property type="nucleotide sequence ID" value="XM_075252357.1"/>
</dbReference>
<sequence>MSQTGSYSGRRKAMTQQLEKSNLQYTEWKEDNGKVIFQTRAKVMSAIYALRIDKAFGYNLISTYMVEKLNLPCVEHIEPYMLKGVKVDKRVFLPLFIGRYEDVIWCDVIPMNSFHILLGWPWYVYRSASYSIEKNRYSFEINGKKLILGPLTPSQICEDEKIVKKNMKKYEREKNERSKGVHVDIPREEKGEVVLSEMSGMSSEVKSDIERKEKREGNEMNKVCEVERENQEGLSESKEKLFSERKEAKGEENVSLVIKAKVSVSKKKVSLLPNPLTLSYFSSCDFVQPRVEIPFERGGEAQEMVAKDLIGFQHEFGDIYSCWMVEDKSLIKFFVIEPFDYFHSYLQCYDMEFPKSIAKLEPLHKRIQGDDVPLVNKSKYGMYNWFICILDLSRTPKVFLEVMNYTLISYIGDFIIFVDDDILMHIKSLTVISKLKCKSNFLPFEIVYDIDDYVFQLGGKRHEIYEKKLVNELNISSSLIQVANEFSCDKLLECDFCCVMGSHSSSHVQCELIKVFVTSKDDMHDYCNTCDQILFHVEESMRFLIVDSWLYHESIFFDTCGRDTYIKWMCGQSFIISLSCIPMDYLTDKIELQVLLHGASTRGFYCIDLGRRKFCWDDDIHMLYLYLLGLIGLNGHMVTILFYSY</sequence>
<reference evidence="2" key="2">
    <citation type="submission" date="2025-08" db="UniProtKB">
        <authorList>
            <consortium name="RefSeq"/>
        </authorList>
    </citation>
    <scope>IDENTIFICATION</scope>
    <source>
        <tissue evidence="2">Leaf</tissue>
    </source>
</reference>
<dbReference type="Proteomes" id="UP000790787">
    <property type="component" value="Chromosome 4"/>
</dbReference>